<feature type="transmembrane region" description="Helical" evidence="9">
    <location>
        <begin position="94"/>
        <end position="114"/>
    </location>
</feature>
<dbReference type="SUPFAM" id="SSF161098">
    <property type="entry name" value="MetI-like"/>
    <property type="match status" value="1"/>
</dbReference>
<dbReference type="Gene3D" id="1.10.3720.10">
    <property type="entry name" value="MetI-like"/>
    <property type="match status" value="1"/>
</dbReference>
<dbReference type="EMBL" id="CP003181">
    <property type="protein sequence ID" value="AHJ64203.1"/>
    <property type="molecule type" value="Genomic_DNA"/>
</dbReference>
<dbReference type="GO" id="GO:0042918">
    <property type="term" value="P:alkanesulfonate transmembrane transport"/>
    <property type="evidence" value="ECO:0007669"/>
    <property type="project" value="UniProtKB-ARBA"/>
</dbReference>
<evidence type="ECO:0000256" key="2">
    <source>
        <dbReference type="ARBA" id="ARBA00009306"/>
    </source>
</evidence>
<dbReference type="Proteomes" id="UP000019438">
    <property type="component" value="Chromosome"/>
</dbReference>
<dbReference type="AlphaFoldDB" id="A0AAN0VGR3"/>
<feature type="transmembrane region" description="Helical" evidence="9">
    <location>
        <begin position="248"/>
        <end position="270"/>
    </location>
</feature>
<dbReference type="RefSeq" id="WP_025287586.1">
    <property type="nucleotide sequence ID" value="NZ_CP003181.2"/>
</dbReference>
<comment type="similarity">
    <text evidence="2 9">Belongs to the binding-protein-dependent transport system permease family.</text>
</comment>
<accession>A0AAN0VGR3</accession>
<dbReference type="GO" id="GO:0010438">
    <property type="term" value="P:cellular response to sulfur starvation"/>
    <property type="evidence" value="ECO:0007669"/>
    <property type="project" value="TreeGrafter"/>
</dbReference>
<feature type="transmembrane region" description="Helical" evidence="9">
    <location>
        <begin position="33"/>
        <end position="55"/>
    </location>
</feature>
<evidence type="ECO:0000256" key="1">
    <source>
        <dbReference type="ARBA" id="ARBA00004651"/>
    </source>
</evidence>
<dbReference type="InterPro" id="IPR035906">
    <property type="entry name" value="MetI-like_sf"/>
</dbReference>
<organism evidence="11 12">
    <name type="scientific">Granulibacter bethesdensis</name>
    <dbReference type="NCBI Taxonomy" id="364410"/>
    <lineage>
        <taxon>Bacteria</taxon>
        <taxon>Pseudomonadati</taxon>
        <taxon>Pseudomonadota</taxon>
        <taxon>Alphaproteobacteria</taxon>
        <taxon>Acetobacterales</taxon>
        <taxon>Acetobacteraceae</taxon>
        <taxon>Granulibacter</taxon>
    </lineage>
</organism>
<dbReference type="FunFam" id="1.10.3720.10:FF:000003">
    <property type="entry name" value="Aliphatic sulfonate ABC transporter permease"/>
    <property type="match status" value="1"/>
</dbReference>
<evidence type="ECO:0000256" key="3">
    <source>
        <dbReference type="ARBA" id="ARBA00022448"/>
    </source>
</evidence>
<keyword evidence="3 9" id="KW-0813">Transport</keyword>
<feature type="domain" description="ABC transmembrane type-1" evidence="10">
    <location>
        <begin position="86"/>
        <end position="266"/>
    </location>
</feature>
<gene>
    <name evidence="11" type="ORF">GbCGDNIH3_2299</name>
</gene>
<dbReference type="PANTHER" id="PTHR30151">
    <property type="entry name" value="ALKANE SULFONATE ABC TRANSPORTER-RELATED, MEMBRANE SUBUNIT"/>
    <property type="match status" value="1"/>
</dbReference>
<dbReference type="InterPro" id="IPR000515">
    <property type="entry name" value="MetI-like"/>
</dbReference>
<dbReference type="Pfam" id="PF00528">
    <property type="entry name" value="BPD_transp_1"/>
    <property type="match status" value="1"/>
</dbReference>
<dbReference type="GO" id="GO:0005886">
    <property type="term" value="C:plasma membrane"/>
    <property type="evidence" value="ECO:0007669"/>
    <property type="project" value="UniProtKB-SubCell"/>
</dbReference>
<keyword evidence="4" id="KW-1003">Cell membrane</keyword>
<dbReference type="CDD" id="cd06261">
    <property type="entry name" value="TM_PBP2"/>
    <property type="match status" value="1"/>
</dbReference>
<evidence type="ECO:0000256" key="7">
    <source>
        <dbReference type="ARBA" id="ARBA00023136"/>
    </source>
</evidence>
<dbReference type="KEGG" id="gbc:GbCGDNIH3_2299"/>
<evidence type="ECO:0000259" key="10">
    <source>
        <dbReference type="PROSITE" id="PS50928"/>
    </source>
</evidence>
<feature type="transmembrane region" description="Helical" evidence="9">
    <location>
        <begin position="215"/>
        <end position="236"/>
    </location>
</feature>
<evidence type="ECO:0000313" key="12">
    <source>
        <dbReference type="Proteomes" id="UP000019438"/>
    </source>
</evidence>
<comment type="subcellular location">
    <subcellularLocation>
        <location evidence="1 9">Cell membrane</location>
        <topology evidence="1 9">Multi-pass membrane protein</topology>
    </subcellularLocation>
</comment>
<keyword evidence="6 9" id="KW-1133">Transmembrane helix</keyword>
<evidence type="ECO:0000313" key="11">
    <source>
        <dbReference type="EMBL" id="AHJ64203.1"/>
    </source>
</evidence>
<comment type="function">
    <text evidence="8">Probably part of an ABC transporter complex. Probably responsible for the translocation of the substrate across the membrane.</text>
</comment>
<protein>
    <submittedName>
        <fullName evidence="11">ABC transporter permease protein</fullName>
    </submittedName>
</protein>
<evidence type="ECO:0000256" key="5">
    <source>
        <dbReference type="ARBA" id="ARBA00022692"/>
    </source>
</evidence>
<evidence type="ECO:0000256" key="9">
    <source>
        <dbReference type="RuleBase" id="RU363032"/>
    </source>
</evidence>
<keyword evidence="7 9" id="KW-0472">Membrane</keyword>
<name>A0AAN0VGR3_9PROT</name>
<proteinExistence type="inferred from homology"/>
<dbReference type="PANTHER" id="PTHR30151:SF25">
    <property type="entry name" value="TAURINE TRANSPORT SYSTEM PERMEASE PROTEIN TAUC"/>
    <property type="match status" value="1"/>
</dbReference>
<evidence type="ECO:0000256" key="8">
    <source>
        <dbReference type="ARBA" id="ARBA00056719"/>
    </source>
</evidence>
<dbReference type="PROSITE" id="PS50928">
    <property type="entry name" value="ABC_TM1"/>
    <property type="match status" value="1"/>
</dbReference>
<sequence length="276" mass="29426">MSDLSVSLPVSLPAIRSHGGRLSLGLSGHVGRFLLGMGGLGILLAVWWLFTGPLAGAGSFSRRFTPGLALTSLIEMGWHGDLLTHVWLSLKRVLVGLAVALAVGVPLGLAVGGLRVVEAATSPVFQFLRMISPLSWMPVAVMVLGVGDAPIYFLLSFAAVWPILLSTADGVKQLDRRWLLLAQSLAATRWETLRRIVLPGVLAPILTGVRLAIGILWIVLVPAEMLGVAGGLGYLVLDTRDRMAYGELTAVVLVIGLLGFLLDAFARLLYRMRAHG</sequence>
<evidence type="ECO:0000256" key="6">
    <source>
        <dbReference type="ARBA" id="ARBA00022989"/>
    </source>
</evidence>
<keyword evidence="5 9" id="KW-0812">Transmembrane</keyword>
<reference evidence="12" key="1">
    <citation type="submission" date="2012-06" db="EMBL/GenBank/DDBJ databases">
        <title>Genome analysis of multiple Granulibacter bethesdensis isolates demonstrates substantial genome diversity.</title>
        <authorList>
            <person name="Greenberg D.E."/>
            <person name="Porcella S.F."/>
            <person name="Zarember K."/>
            <person name="Zelazny A.M."/>
            <person name="Bruno D."/>
            <person name="Martens C."/>
            <person name="Barbian K.D."/>
            <person name="Jaske E."/>
            <person name="Holland S.M."/>
        </authorList>
    </citation>
    <scope>NUCLEOTIDE SEQUENCE [LARGE SCALE GENOMIC DNA]</scope>
    <source>
        <strain evidence="12">CGDNIH3</strain>
    </source>
</reference>
<evidence type="ECO:0000256" key="4">
    <source>
        <dbReference type="ARBA" id="ARBA00022475"/>
    </source>
</evidence>